<dbReference type="EMBL" id="CP034145">
    <property type="protein sequence ID" value="AZH24209.1"/>
    <property type="molecule type" value="Genomic_DNA"/>
</dbReference>
<reference evidence="4 7" key="2">
    <citation type="submission" date="2018-07" db="EMBL/GenBank/DDBJ databases">
        <title>Genome sequences of Haloplanus aerogenes JCM 16430T.</title>
        <authorList>
            <person name="Kim Y.B."/>
            <person name="Roh S.W."/>
        </authorList>
    </citation>
    <scope>NUCLEOTIDE SEQUENCE [LARGE SCALE GENOMIC DNA]</scope>
    <source>
        <strain evidence="4 7">JCM 16430</strain>
    </source>
</reference>
<dbReference type="EMBL" id="REFS01000002">
    <property type="protein sequence ID" value="RMB24165.1"/>
    <property type="molecule type" value="Genomic_DNA"/>
</dbReference>
<feature type="domain" description="CN hydrolase" evidence="3">
    <location>
        <begin position="25"/>
        <end position="276"/>
    </location>
</feature>
<keyword evidence="1 5" id="KW-0378">Hydrolase</keyword>
<proteinExistence type="predicted"/>
<evidence type="ECO:0000256" key="2">
    <source>
        <dbReference type="SAM" id="MobiDB-lite"/>
    </source>
</evidence>
<dbReference type="GeneID" id="38470009"/>
<evidence type="ECO:0000313" key="4">
    <source>
        <dbReference type="EMBL" id="AZH24209.1"/>
    </source>
</evidence>
<dbReference type="InterPro" id="IPR003010">
    <property type="entry name" value="C-N_Hydrolase"/>
</dbReference>
<dbReference type="SUPFAM" id="SSF56317">
    <property type="entry name" value="Carbon-nitrogen hydrolase"/>
    <property type="match status" value="1"/>
</dbReference>
<dbReference type="RefSeq" id="WP_121920042.1">
    <property type="nucleotide sequence ID" value="NZ_CP034145.1"/>
</dbReference>
<reference evidence="5 6" key="1">
    <citation type="journal article" date="2015" name="Stand. Genomic Sci.">
        <title>Genomic Encyclopedia of Bacterial and Archaeal Type Strains, Phase III: the genomes of soil and plant-associated and newly described type strains.</title>
        <authorList>
            <person name="Whitman W.B."/>
            <person name="Woyke T."/>
            <person name="Klenk H.P."/>
            <person name="Zhou Y."/>
            <person name="Lilburn T.G."/>
            <person name="Beck B.J."/>
            <person name="De Vos P."/>
            <person name="Vandamme P."/>
            <person name="Eisen J.A."/>
            <person name="Garrity G."/>
            <person name="Hugenholtz P."/>
            <person name="Kyrpides N.C."/>
        </authorList>
    </citation>
    <scope>NUCLEOTIDE SEQUENCE [LARGE SCALE GENOMIC DNA]</scope>
    <source>
        <strain evidence="5 6">CGMCC 1.10124</strain>
    </source>
</reference>
<dbReference type="OrthoDB" id="39312at2157"/>
<dbReference type="PROSITE" id="PS50263">
    <property type="entry name" value="CN_HYDROLASE"/>
    <property type="match status" value="1"/>
</dbReference>
<dbReference type="AlphaFoldDB" id="A0A3M0DS16"/>
<protein>
    <submittedName>
        <fullName evidence="4">Hydratase</fullName>
    </submittedName>
    <submittedName>
        <fullName evidence="5">Putative amidohydrolase</fullName>
    </submittedName>
</protein>
<evidence type="ECO:0000313" key="6">
    <source>
        <dbReference type="Proteomes" id="UP000277326"/>
    </source>
</evidence>
<dbReference type="Proteomes" id="UP000282007">
    <property type="component" value="Chromosome"/>
</dbReference>
<organism evidence="5 6">
    <name type="scientific">Haloplanus aerogenes</name>
    <dbReference type="NCBI Taxonomy" id="660522"/>
    <lineage>
        <taxon>Archaea</taxon>
        <taxon>Methanobacteriati</taxon>
        <taxon>Methanobacteriota</taxon>
        <taxon>Stenosarchaea group</taxon>
        <taxon>Halobacteria</taxon>
        <taxon>Halobacteriales</taxon>
        <taxon>Haloferacaceae</taxon>
        <taxon>Haloplanus</taxon>
    </lineage>
</organism>
<dbReference type="KEGG" id="haer:DU502_01945"/>
<keyword evidence="7" id="KW-1185">Reference proteome</keyword>
<reference evidence="5" key="3">
    <citation type="submission" date="2018-10" db="EMBL/GenBank/DDBJ databases">
        <authorList>
            <person name="Whitman W."/>
            <person name="Huntemann M."/>
            <person name="Clum A."/>
            <person name="Pillay M."/>
            <person name="Palaniappan K."/>
            <person name="Varghese N."/>
            <person name="Mikhailova N."/>
            <person name="Stamatis D."/>
            <person name="Reddy T."/>
            <person name="Daum C."/>
            <person name="Shapiro N."/>
            <person name="Ivanova N."/>
            <person name="Kyrpides N."/>
            <person name="Woyke T."/>
        </authorList>
    </citation>
    <scope>NUCLEOTIDE SEQUENCE</scope>
    <source>
        <strain evidence="5">CGMCC 1.10124</strain>
    </source>
</reference>
<dbReference type="PANTHER" id="PTHR43674">
    <property type="entry name" value="NITRILASE C965.09-RELATED"/>
    <property type="match status" value="1"/>
</dbReference>
<dbReference type="CDD" id="cd07580">
    <property type="entry name" value="nitrilase_2"/>
    <property type="match status" value="1"/>
</dbReference>
<dbReference type="GO" id="GO:0016811">
    <property type="term" value="F:hydrolase activity, acting on carbon-nitrogen (but not peptide) bonds, in linear amides"/>
    <property type="evidence" value="ECO:0007669"/>
    <property type="project" value="UniProtKB-ARBA"/>
</dbReference>
<evidence type="ECO:0000256" key="1">
    <source>
        <dbReference type="ARBA" id="ARBA00022801"/>
    </source>
</evidence>
<sequence length="313" mass="35290">MSHPNAVERDEPTVDEREPGRESLVTIACAQFEPRVGDLEGNREKSCEFIEDAAERGADFIVLPELANSGYVFNSREEARSLAEPIPEGKTAQRWIDLAEEYDAYIVGGYSEQDGDLLYNSSILVGPDGYIGTHRKVHLWNEEKLWFEPGDEVTVFETKIGRIGMQICYDQWFPELTRIQAGKGADIIAEPTNWVPINEYEQSGQMDEDELARANYLAVSNAHVNTVWFACADRVGTERGQPFLGRSLVVDPAGNPIAGPASQEDEELLVVEDCNLMDARKMKTWNDHNVIPRDRRTDLYDELCGYEDDPHAF</sequence>
<evidence type="ECO:0000313" key="7">
    <source>
        <dbReference type="Proteomes" id="UP000282007"/>
    </source>
</evidence>
<feature type="region of interest" description="Disordered" evidence="2">
    <location>
        <begin position="1"/>
        <end position="20"/>
    </location>
</feature>
<dbReference type="PANTHER" id="PTHR43674:SF2">
    <property type="entry name" value="BETA-UREIDOPROPIONASE"/>
    <property type="match status" value="1"/>
</dbReference>
<dbReference type="InterPro" id="IPR050345">
    <property type="entry name" value="Aliph_Amidase/BUP"/>
</dbReference>
<evidence type="ECO:0000259" key="3">
    <source>
        <dbReference type="PROSITE" id="PS50263"/>
    </source>
</evidence>
<gene>
    <name evidence="5" type="ORF">ATH50_1405</name>
    <name evidence="4" type="ORF">DU502_01945</name>
</gene>
<accession>A0A3M0DS16</accession>
<dbReference type="Proteomes" id="UP000277326">
    <property type="component" value="Unassembled WGS sequence"/>
</dbReference>
<dbReference type="Gene3D" id="3.60.110.10">
    <property type="entry name" value="Carbon-nitrogen hydrolase"/>
    <property type="match status" value="1"/>
</dbReference>
<evidence type="ECO:0000313" key="5">
    <source>
        <dbReference type="EMBL" id="RMB24165.1"/>
    </source>
</evidence>
<dbReference type="Pfam" id="PF00795">
    <property type="entry name" value="CN_hydrolase"/>
    <property type="match status" value="1"/>
</dbReference>
<dbReference type="InterPro" id="IPR036526">
    <property type="entry name" value="C-N_Hydrolase_sf"/>
</dbReference>
<name>A0A3M0DS16_9EURY</name>